<dbReference type="AlphaFoldDB" id="A0A419DCX1"/>
<gene>
    <name evidence="2" type="ORF">C4544_03880</name>
</gene>
<accession>A0A419DCX1</accession>
<proteinExistence type="predicted"/>
<feature type="transmembrane region" description="Helical" evidence="1">
    <location>
        <begin position="97"/>
        <end position="119"/>
    </location>
</feature>
<sequence>MESLLFTALQTDNRPVPWLDILGIFIFIAGFIVGLGAVTVIDIHGALGRRSAYWTEATTRTHKVTKPLIWIGLFLASSGALITYRDSGLAGIPLLQAIIAVALVLNGLFLSFYVSPYILKREREGRAQELLPDSLQIKIALSFVVSFIGWWSEVFLLVWYLVMVK</sequence>
<evidence type="ECO:0000313" key="3">
    <source>
        <dbReference type="Proteomes" id="UP000285655"/>
    </source>
</evidence>
<dbReference type="EMBL" id="QZJW01000033">
    <property type="protein sequence ID" value="RJO61016.1"/>
    <property type="molecule type" value="Genomic_DNA"/>
</dbReference>
<feature type="transmembrane region" description="Helical" evidence="1">
    <location>
        <begin position="68"/>
        <end position="85"/>
    </location>
</feature>
<dbReference type="Proteomes" id="UP000285655">
    <property type="component" value="Unassembled WGS sequence"/>
</dbReference>
<comment type="caution">
    <text evidence="2">The sequence shown here is derived from an EMBL/GenBank/DDBJ whole genome shotgun (WGS) entry which is preliminary data.</text>
</comment>
<keyword evidence="1" id="KW-0812">Transmembrane</keyword>
<feature type="transmembrane region" description="Helical" evidence="1">
    <location>
        <begin position="139"/>
        <end position="162"/>
    </location>
</feature>
<reference evidence="2 3" key="1">
    <citation type="journal article" date="2017" name="ISME J.">
        <title>Energy and carbon metabolisms in a deep terrestrial subsurface fluid microbial community.</title>
        <authorList>
            <person name="Momper L."/>
            <person name="Jungbluth S.P."/>
            <person name="Lee M.D."/>
            <person name="Amend J.P."/>
        </authorList>
    </citation>
    <scope>NUCLEOTIDE SEQUENCE [LARGE SCALE GENOMIC DNA]</scope>
    <source>
        <strain evidence="2">SURF_29</strain>
    </source>
</reference>
<feature type="transmembrane region" description="Helical" evidence="1">
    <location>
        <begin position="21"/>
        <end position="47"/>
    </location>
</feature>
<keyword evidence="1" id="KW-1133">Transmembrane helix</keyword>
<organism evidence="2 3">
    <name type="scientific">candidate division WS5 bacterium</name>
    <dbReference type="NCBI Taxonomy" id="2093353"/>
    <lineage>
        <taxon>Bacteria</taxon>
        <taxon>candidate division WS5</taxon>
    </lineage>
</organism>
<name>A0A419DCX1_9BACT</name>
<keyword evidence="1" id="KW-0472">Membrane</keyword>
<protein>
    <recommendedName>
        <fullName evidence="4">DUF4149 domain-containing protein</fullName>
    </recommendedName>
</protein>
<evidence type="ECO:0008006" key="4">
    <source>
        <dbReference type="Google" id="ProtNLM"/>
    </source>
</evidence>
<evidence type="ECO:0000313" key="2">
    <source>
        <dbReference type="EMBL" id="RJO61016.1"/>
    </source>
</evidence>
<evidence type="ECO:0000256" key="1">
    <source>
        <dbReference type="SAM" id="Phobius"/>
    </source>
</evidence>